<evidence type="ECO:0000313" key="3">
    <source>
        <dbReference type="Proteomes" id="UP001292094"/>
    </source>
</evidence>
<reference evidence="2" key="1">
    <citation type="submission" date="2023-11" db="EMBL/GenBank/DDBJ databases">
        <title>Genome assemblies of two species of porcelain crab, Petrolisthes cinctipes and Petrolisthes manimaculis (Anomura: Porcellanidae).</title>
        <authorList>
            <person name="Angst P."/>
        </authorList>
    </citation>
    <scope>NUCLEOTIDE SEQUENCE</scope>
    <source>
        <strain evidence="2">PB745_02</strain>
        <tissue evidence="2">Gill</tissue>
    </source>
</reference>
<dbReference type="Proteomes" id="UP001292094">
    <property type="component" value="Unassembled WGS sequence"/>
</dbReference>
<dbReference type="EMBL" id="JAWZYT010002524">
    <property type="protein sequence ID" value="KAK4303818.1"/>
    <property type="molecule type" value="Genomic_DNA"/>
</dbReference>
<feature type="compositionally biased region" description="Basic and acidic residues" evidence="1">
    <location>
        <begin position="210"/>
        <end position="276"/>
    </location>
</feature>
<comment type="caution">
    <text evidence="2">The sequence shown here is derived from an EMBL/GenBank/DDBJ whole genome shotgun (WGS) entry which is preliminary data.</text>
</comment>
<proteinExistence type="predicted"/>
<gene>
    <name evidence="2" type="ORF">Pmani_024203</name>
</gene>
<evidence type="ECO:0000256" key="1">
    <source>
        <dbReference type="SAM" id="MobiDB-lite"/>
    </source>
</evidence>
<name>A0AAE1P989_9EUCA</name>
<feature type="region of interest" description="Disordered" evidence="1">
    <location>
        <begin position="80"/>
        <end position="120"/>
    </location>
</feature>
<dbReference type="Pfam" id="PF11839">
    <property type="entry name" value="Alanine_zipper"/>
    <property type="match status" value="1"/>
</dbReference>
<dbReference type="Gene3D" id="1.20.5.170">
    <property type="match status" value="1"/>
</dbReference>
<feature type="compositionally biased region" description="Polar residues" evidence="1">
    <location>
        <begin position="80"/>
        <end position="92"/>
    </location>
</feature>
<feature type="region of interest" description="Disordered" evidence="1">
    <location>
        <begin position="210"/>
        <end position="291"/>
    </location>
</feature>
<accession>A0AAE1P989</accession>
<sequence>MKMKEVWCRKRWASLRDQYVRHKRIHDKPIAGGSGAADSVPKITWELYPVMDDLMQRGDGGDGGEIQDIEKNCLQLSCTPLAGTSDTPSPASSDLEASDSSYTPPSPVTSNQHTPTNTPHLQLHNEHSLQIPTQTRRQHENDNNALLIIASLLLMSDEYERPARPVRERRRRRMLSRQRLQERYVPRKHKVVIEAEKKTDVPGKKVDVPEKKVDVPEKEADVAEKKADVAEKEADVAEKKADVAEKKADVAEKEADVAEKKADVAEKKADVPEKHKYPTSPHLTSPHLGTT</sequence>
<dbReference type="InterPro" id="IPR021793">
    <property type="entry name" value="Oprl"/>
</dbReference>
<keyword evidence="3" id="KW-1185">Reference proteome</keyword>
<evidence type="ECO:0008006" key="4">
    <source>
        <dbReference type="Google" id="ProtNLM"/>
    </source>
</evidence>
<protein>
    <recommendedName>
        <fullName evidence="4">MADF domain-containing protein</fullName>
    </recommendedName>
</protein>
<organism evidence="2 3">
    <name type="scientific">Petrolisthes manimaculis</name>
    <dbReference type="NCBI Taxonomy" id="1843537"/>
    <lineage>
        <taxon>Eukaryota</taxon>
        <taxon>Metazoa</taxon>
        <taxon>Ecdysozoa</taxon>
        <taxon>Arthropoda</taxon>
        <taxon>Crustacea</taxon>
        <taxon>Multicrustacea</taxon>
        <taxon>Malacostraca</taxon>
        <taxon>Eumalacostraca</taxon>
        <taxon>Eucarida</taxon>
        <taxon>Decapoda</taxon>
        <taxon>Pleocyemata</taxon>
        <taxon>Anomura</taxon>
        <taxon>Galatheoidea</taxon>
        <taxon>Porcellanidae</taxon>
        <taxon>Petrolisthes</taxon>
    </lineage>
</organism>
<feature type="compositionally biased region" description="Polar residues" evidence="1">
    <location>
        <begin position="281"/>
        <end position="291"/>
    </location>
</feature>
<evidence type="ECO:0000313" key="2">
    <source>
        <dbReference type="EMBL" id="KAK4303818.1"/>
    </source>
</evidence>
<feature type="compositionally biased region" description="Polar residues" evidence="1">
    <location>
        <begin position="98"/>
        <end position="120"/>
    </location>
</feature>
<dbReference type="SUPFAM" id="SSF57997">
    <property type="entry name" value="Tropomyosin"/>
    <property type="match status" value="1"/>
</dbReference>
<dbReference type="AlphaFoldDB" id="A0AAE1P989"/>